<sequence length="70" mass="7688">MSDSHKYKIGQRLELSPSSVGRAGGVVEVVRLLPAMRDDLEPQYRVKSHAESHERVVQESMLSLAAARAG</sequence>
<accession>A0ABW4K5I2</accession>
<organism evidence="1 2">
    <name type="scientific">Methylopila henanensis</name>
    <dbReference type="NCBI Taxonomy" id="873516"/>
    <lineage>
        <taxon>Bacteria</taxon>
        <taxon>Pseudomonadati</taxon>
        <taxon>Pseudomonadota</taxon>
        <taxon>Alphaproteobacteria</taxon>
        <taxon>Hyphomicrobiales</taxon>
        <taxon>Methylopilaceae</taxon>
        <taxon>Methylopila</taxon>
    </lineage>
</organism>
<name>A0ABW4K5I2_9HYPH</name>
<evidence type="ECO:0000313" key="1">
    <source>
        <dbReference type="EMBL" id="MFD1702366.1"/>
    </source>
</evidence>
<keyword evidence="2" id="KW-1185">Reference proteome</keyword>
<gene>
    <name evidence="1" type="ORF">ACFSCV_05040</name>
</gene>
<dbReference type="Proteomes" id="UP001597308">
    <property type="component" value="Unassembled WGS sequence"/>
</dbReference>
<reference evidence="2" key="1">
    <citation type="journal article" date="2019" name="Int. J. Syst. Evol. Microbiol.">
        <title>The Global Catalogue of Microorganisms (GCM) 10K type strain sequencing project: providing services to taxonomists for standard genome sequencing and annotation.</title>
        <authorList>
            <consortium name="The Broad Institute Genomics Platform"/>
            <consortium name="The Broad Institute Genome Sequencing Center for Infectious Disease"/>
            <person name="Wu L."/>
            <person name="Ma J."/>
        </authorList>
    </citation>
    <scope>NUCLEOTIDE SEQUENCE [LARGE SCALE GENOMIC DNA]</scope>
    <source>
        <strain evidence="2">KCTC 23707</strain>
    </source>
</reference>
<evidence type="ECO:0008006" key="3">
    <source>
        <dbReference type="Google" id="ProtNLM"/>
    </source>
</evidence>
<dbReference type="RefSeq" id="WP_378797609.1">
    <property type="nucleotide sequence ID" value="NZ_JBHUER010000003.1"/>
</dbReference>
<proteinExistence type="predicted"/>
<comment type="caution">
    <text evidence="1">The sequence shown here is derived from an EMBL/GenBank/DDBJ whole genome shotgun (WGS) entry which is preliminary data.</text>
</comment>
<protein>
    <recommendedName>
        <fullName evidence="3">DUF2171 domain-containing protein</fullName>
    </recommendedName>
</protein>
<evidence type="ECO:0000313" key="2">
    <source>
        <dbReference type="Proteomes" id="UP001597308"/>
    </source>
</evidence>
<dbReference type="EMBL" id="JBHUER010000003">
    <property type="protein sequence ID" value="MFD1702366.1"/>
    <property type="molecule type" value="Genomic_DNA"/>
</dbReference>